<dbReference type="InterPro" id="IPR001789">
    <property type="entry name" value="Sig_transdc_resp-reg_receiver"/>
</dbReference>
<dbReference type="Pfam" id="PF00072">
    <property type="entry name" value="Response_reg"/>
    <property type="match status" value="1"/>
</dbReference>
<dbReference type="SMART" id="SM00448">
    <property type="entry name" value="REC"/>
    <property type="match status" value="1"/>
</dbReference>
<comment type="caution">
    <text evidence="3">The sequence shown here is derived from an EMBL/GenBank/DDBJ whole genome shotgun (WGS) entry which is preliminary data.</text>
</comment>
<reference evidence="3 4" key="1">
    <citation type="submission" date="2019-12" db="EMBL/GenBank/DDBJ databases">
        <title>Snethiella sp. nov. sp. isolated from sea sand.</title>
        <authorList>
            <person name="Kim J."/>
            <person name="Jeong S.E."/>
            <person name="Jung H.S."/>
            <person name="Jeon C.O."/>
        </authorList>
    </citation>
    <scope>NUCLEOTIDE SEQUENCE [LARGE SCALE GENOMIC DNA]</scope>
    <source>
        <strain evidence="3 4">DP05</strain>
    </source>
</reference>
<organism evidence="3 4">
    <name type="scientific">Sneathiella litorea</name>
    <dbReference type="NCBI Taxonomy" id="2606216"/>
    <lineage>
        <taxon>Bacteria</taxon>
        <taxon>Pseudomonadati</taxon>
        <taxon>Pseudomonadota</taxon>
        <taxon>Alphaproteobacteria</taxon>
        <taxon>Sneathiellales</taxon>
        <taxon>Sneathiellaceae</taxon>
        <taxon>Sneathiella</taxon>
    </lineage>
</organism>
<dbReference type="PANTHER" id="PTHR43228:SF1">
    <property type="entry name" value="TWO-COMPONENT RESPONSE REGULATOR ARR22"/>
    <property type="match status" value="1"/>
</dbReference>
<dbReference type="SUPFAM" id="SSF52172">
    <property type="entry name" value="CheY-like"/>
    <property type="match status" value="1"/>
</dbReference>
<gene>
    <name evidence="3" type="ORF">GQE98_17380</name>
</gene>
<dbReference type="CDD" id="cd00156">
    <property type="entry name" value="REC"/>
    <property type="match status" value="1"/>
</dbReference>
<evidence type="ECO:0000259" key="2">
    <source>
        <dbReference type="PROSITE" id="PS50110"/>
    </source>
</evidence>
<sequence>MTNYYNFRNLNVIFVDDNRNMHLLMRSILLAMNIVNSRGCYDAKSCIEKMHEEAPDIVISDLSPNPENGLDLIRRIRQGELGVDPYTPILVISGQTKLQNVIEARDAGATEFLAKPVSVGSLYDRLVWMIENPRVFIKASEFIGPDRRRAMRGYEGMERRK</sequence>
<evidence type="ECO:0000313" key="4">
    <source>
        <dbReference type="Proteomes" id="UP000476030"/>
    </source>
</evidence>
<dbReference type="PANTHER" id="PTHR43228">
    <property type="entry name" value="TWO-COMPONENT RESPONSE REGULATOR"/>
    <property type="match status" value="1"/>
</dbReference>
<accession>A0A6L8WBG5</accession>
<dbReference type="GO" id="GO:0000160">
    <property type="term" value="P:phosphorelay signal transduction system"/>
    <property type="evidence" value="ECO:0007669"/>
    <property type="project" value="InterPro"/>
</dbReference>
<protein>
    <submittedName>
        <fullName evidence="3">Response regulator</fullName>
    </submittedName>
</protein>
<dbReference type="PROSITE" id="PS50110">
    <property type="entry name" value="RESPONSE_REGULATORY"/>
    <property type="match status" value="1"/>
</dbReference>
<dbReference type="AlphaFoldDB" id="A0A6L8WBG5"/>
<evidence type="ECO:0000313" key="3">
    <source>
        <dbReference type="EMBL" id="MZR32415.1"/>
    </source>
</evidence>
<proteinExistence type="predicted"/>
<keyword evidence="1" id="KW-0597">Phosphoprotein</keyword>
<feature type="domain" description="Response regulatory" evidence="2">
    <location>
        <begin position="11"/>
        <end position="130"/>
    </location>
</feature>
<name>A0A6L8WBG5_9PROT</name>
<feature type="modified residue" description="4-aspartylphosphate" evidence="1">
    <location>
        <position position="61"/>
    </location>
</feature>
<keyword evidence="4" id="KW-1185">Reference proteome</keyword>
<dbReference type="InterPro" id="IPR011006">
    <property type="entry name" value="CheY-like_superfamily"/>
</dbReference>
<dbReference type="InterPro" id="IPR052048">
    <property type="entry name" value="ST_Response_Regulator"/>
</dbReference>
<dbReference type="Proteomes" id="UP000476030">
    <property type="component" value="Unassembled WGS sequence"/>
</dbReference>
<dbReference type="RefSeq" id="WP_161317122.1">
    <property type="nucleotide sequence ID" value="NZ_WTUW01000009.1"/>
</dbReference>
<dbReference type="Gene3D" id="3.40.50.2300">
    <property type="match status" value="1"/>
</dbReference>
<dbReference type="EMBL" id="WTUW01000009">
    <property type="protein sequence ID" value="MZR32415.1"/>
    <property type="molecule type" value="Genomic_DNA"/>
</dbReference>
<evidence type="ECO:0000256" key="1">
    <source>
        <dbReference type="PROSITE-ProRule" id="PRU00169"/>
    </source>
</evidence>